<dbReference type="GO" id="GO:0016994">
    <property type="term" value="F:precorrin-6A reductase activity"/>
    <property type="evidence" value="ECO:0007669"/>
    <property type="project" value="UniProtKB-EC"/>
</dbReference>
<proteinExistence type="predicted"/>
<dbReference type="PROSITE" id="PS51014">
    <property type="entry name" value="COBK_CBIJ"/>
    <property type="match status" value="1"/>
</dbReference>
<dbReference type="PANTHER" id="PTHR36925:SF1">
    <property type="entry name" value="COBALT-PRECORRIN-6A REDUCTASE"/>
    <property type="match status" value="1"/>
</dbReference>
<protein>
    <submittedName>
        <fullName evidence="4">Precorrin-6A reductase</fullName>
        <ecNumber evidence="4">1.3.1.54</ecNumber>
    </submittedName>
</protein>
<evidence type="ECO:0000256" key="2">
    <source>
        <dbReference type="ARBA" id="ARBA00022573"/>
    </source>
</evidence>
<evidence type="ECO:0000256" key="3">
    <source>
        <dbReference type="ARBA" id="ARBA00023002"/>
    </source>
</evidence>
<gene>
    <name evidence="4" type="primary">cobK</name>
    <name evidence="4" type="ORF">FYJ78_08145</name>
</gene>
<evidence type="ECO:0000256" key="1">
    <source>
        <dbReference type="ARBA" id="ARBA00004953"/>
    </source>
</evidence>
<name>A0A6I2UYE7_9FIRM</name>
<evidence type="ECO:0000313" key="5">
    <source>
        <dbReference type="Proteomes" id="UP000430222"/>
    </source>
</evidence>
<dbReference type="PANTHER" id="PTHR36925">
    <property type="entry name" value="COBALT-PRECORRIN-6A REDUCTASE"/>
    <property type="match status" value="1"/>
</dbReference>
<dbReference type="RefSeq" id="WP_154620930.1">
    <property type="nucleotide sequence ID" value="NZ_VUNL01000008.1"/>
</dbReference>
<dbReference type="EMBL" id="VUNL01000008">
    <property type="protein sequence ID" value="MSV25150.1"/>
    <property type="molecule type" value="Genomic_DNA"/>
</dbReference>
<keyword evidence="5" id="KW-1185">Reference proteome</keyword>
<keyword evidence="2" id="KW-0169">Cobalamin biosynthesis</keyword>
<evidence type="ECO:0000313" key="4">
    <source>
        <dbReference type="EMBL" id="MSV25150.1"/>
    </source>
</evidence>
<dbReference type="UniPathway" id="UPA00148"/>
<dbReference type="InterPro" id="IPR003723">
    <property type="entry name" value="Precorrin-6x_reduct"/>
</dbReference>
<dbReference type="GO" id="GO:0009236">
    <property type="term" value="P:cobalamin biosynthetic process"/>
    <property type="evidence" value="ECO:0007669"/>
    <property type="project" value="UniProtKB-UniPathway"/>
</dbReference>
<comment type="caution">
    <text evidence="4">The sequence shown here is derived from an EMBL/GenBank/DDBJ whole genome shotgun (WGS) entry which is preliminary data.</text>
</comment>
<accession>A0A6I2UYE7</accession>
<organism evidence="4 5">
    <name type="scientific">Selenomonas montiformis</name>
    <dbReference type="NCBI Taxonomy" id="2652285"/>
    <lineage>
        <taxon>Bacteria</taxon>
        <taxon>Bacillati</taxon>
        <taxon>Bacillota</taxon>
        <taxon>Negativicutes</taxon>
        <taxon>Selenomonadales</taxon>
        <taxon>Selenomonadaceae</taxon>
        <taxon>Selenomonas</taxon>
    </lineage>
</organism>
<dbReference type="AlphaFoldDB" id="A0A6I2UYE7"/>
<comment type="pathway">
    <text evidence="1">Cofactor biosynthesis; adenosylcobalamin biosynthesis.</text>
</comment>
<sequence length="266" mass="29300">MIFVAAGTKDGRDLVTFLLGHGYDVTASVVSRYGEQLLSESRGSGRLLINDQPLDEKGFSDYFHAHHIRLAIDASHPYAADVSRNLMNACAAQSVPYIRYERDLSEFPGSSVMLVHSYEEAARQAACCGKNVFLTTGSRNLERFTRHPALKDCVLTVRVLPTAGVVRQCEEMGIDPGHIVAMQGAFSRALNRELYVKYKADVVITKNSGTIGGTDTKVAAAADLALPVIVIDRPVMSYAHLGRTYEDIRRFIEENYDGVYQKANGH</sequence>
<dbReference type="Pfam" id="PF02571">
    <property type="entry name" value="CbiJ"/>
    <property type="match status" value="1"/>
</dbReference>
<reference evidence="4 5" key="1">
    <citation type="submission" date="2019-08" db="EMBL/GenBank/DDBJ databases">
        <title>In-depth cultivation of the pig gut microbiome towards novel bacterial diversity and tailored functional studies.</title>
        <authorList>
            <person name="Wylensek D."/>
            <person name="Hitch T.C.A."/>
            <person name="Clavel T."/>
        </authorList>
    </citation>
    <scope>NUCLEOTIDE SEQUENCE [LARGE SCALE GENOMIC DNA]</scope>
    <source>
        <strain evidence="5">WCA-380-WT-3B3</strain>
    </source>
</reference>
<dbReference type="NCBIfam" id="TIGR00715">
    <property type="entry name" value="precor6x_red"/>
    <property type="match status" value="1"/>
</dbReference>
<dbReference type="EC" id="1.3.1.54" evidence="4"/>
<keyword evidence="3 4" id="KW-0560">Oxidoreductase</keyword>
<dbReference type="Proteomes" id="UP000430222">
    <property type="component" value="Unassembled WGS sequence"/>
</dbReference>